<dbReference type="EMBL" id="JACGWN010000014">
    <property type="protein sequence ID" value="KAL0407383.1"/>
    <property type="molecule type" value="Genomic_DNA"/>
</dbReference>
<comment type="caution">
    <text evidence="1">The sequence shown here is derived from an EMBL/GenBank/DDBJ whole genome shotgun (WGS) entry which is preliminary data.</text>
</comment>
<protein>
    <submittedName>
        <fullName evidence="1">Uncharacterized protein</fullName>
    </submittedName>
</protein>
<accession>A0AAW2TR23</accession>
<evidence type="ECO:0000313" key="1">
    <source>
        <dbReference type="EMBL" id="KAL0407383.1"/>
    </source>
</evidence>
<organism evidence="1">
    <name type="scientific">Sesamum latifolium</name>
    <dbReference type="NCBI Taxonomy" id="2727402"/>
    <lineage>
        <taxon>Eukaryota</taxon>
        <taxon>Viridiplantae</taxon>
        <taxon>Streptophyta</taxon>
        <taxon>Embryophyta</taxon>
        <taxon>Tracheophyta</taxon>
        <taxon>Spermatophyta</taxon>
        <taxon>Magnoliopsida</taxon>
        <taxon>eudicotyledons</taxon>
        <taxon>Gunneridae</taxon>
        <taxon>Pentapetalae</taxon>
        <taxon>asterids</taxon>
        <taxon>lamiids</taxon>
        <taxon>Lamiales</taxon>
        <taxon>Pedaliaceae</taxon>
        <taxon>Sesamum</taxon>
    </lineage>
</organism>
<sequence length="55" mass="5918">MADVEDGFLRVQQDSYLDLGTLSATATGNFVALNIHYRGHANNVGLTSTCLDDIC</sequence>
<proteinExistence type="predicted"/>
<gene>
    <name evidence="1" type="ORF">Slati_4052200</name>
</gene>
<reference evidence="1" key="1">
    <citation type="submission" date="2020-06" db="EMBL/GenBank/DDBJ databases">
        <authorList>
            <person name="Li T."/>
            <person name="Hu X."/>
            <person name="Zhang T."/>
            <person name="Song X."/>
            <person name="Zhang H."/>
            <person name="Dai N."/>
            <person name="Sheng W."/>
            <person name="Hou X."/>
            <person name="Wei L."/>
        </authorList>
    </citation>
    <scope>NUCLEOTIDE SEQUENCE</scope>
    <source>
        <strain evidence="1">KEN1</strain>
        <tissue evidence="1">Leaf</tissue>
    </source>
</reference>
<name>A0AAW2TR23_9LAMI</name>
<dbReference type="AlphaFoldDB" id="A0AAW2TR23"/>
<reference evidence="1" key="2">
    <citation type="journal article" date="2024" name="Plant">
        <title>Genomic evolution and insights into agronomic trait innovations of Sesamum species.</title>
        <authorList>
            <person name="Miao H."/>
            <person name="Wang L."/>
            <person name="Qu L."/>
            <person name="Liu H."/>
            <person name="Sun Y."/>
            <person name="Le M."/>
            <person name="Wang Q."/>
            <person name="Wei S."/>
            <person name="Zheng Y."/>
            <person name="Lin W."/>
            <person name="Duan Y."/>
            <person name="Cao H."/>
            <person name="Xiong S."/>
            <person name="Wang X."/>
            <person name="Wei L."/>
            <person name="Li C."/>
            <person name="Ma Q."/>
            <person name="Ju M."/>
            <person name="Zhao R."/>
            <person name="Li G."/>
            <person name="Mu C."/>
            <person name="Tian Q."/>
            <person name="Mei H."/>
            <person name="Zhang T."/>
            <person name="Gao T."/>
            <person name="Zhang H."/>
        </authorList>
    </citation>
    <scope>NUCLEOTIDE SEQUENCE</scope>
    <source>
        <strain evidence="1">KEN1</strain>
    </source>
</reference>